<sequence length="562" mass="63872">MRKITVDIIVPVHNAAETIEETIQSAMTQYIPPFLLEPIAIAREGGISEVADSYKRHPLANIFIDVAVCCQDDGSSDSSLEVLRTMERDYVRHCGKVDDATNISTKLLIGTNEGNISLGAGGARNRAAALREKVDNNSDDCKQTTRSQPSTKEDCDYFVCMLDSDDVMHPHRIAHQISVMLGLSPLERNTLLLGSTFERMPIDSTWHYTKWANSLTDERLLLERFREVTIIQPTWMMSKSRFEYLLGYIEADERLINAKKSPVYRLIHPNDTTQTLRLAEDIRFFHAHLSESEDIDRKGTLKLIRTKTPLMKYRHRAGQSQSSSTPRKLLLQLRVKAFVDMIIRSNRENGISAHWSRGFVIWGAGRDGKDFFKELPNDIKSLVRSFVDVDEKKISNGYYVAPKNKMETRIANKLTSCGISHKPRRKKPEHWRIPIVHFSLLARDKDKRSKLIDSWVTRENEHDEFLGRITKDRPSSNSVKEVNDNIEGVNHGRAAKRQKVGARPGRAPHSISNKDKQNLIMVESLSCLPVVVCVSLYRTNGVLEANVNSIGAEEGKDLWHFS</sequence>
<protein>
    <recommendedName>
        <fullName evidence="3">Glycosyltransferase 2-like domain-containing protein</fullName>
    </recommendedName>
</protein>
<proteinExistence type="predicted"/>
<dbReference type="PANTHER" id="PTHR22916:SF3">
    <property type="entry name" value="UDP-GLCNAC:BETAGAL BETA-1,3-N-ACETYLGLUCOSAMINYLTRANSFERASE-LIKE PROTEIN 1"/>
    <property type="match status" value="1"/>
</dbReference>
<dbReference type="InterPro" id="IPR029044">
    <property type="entry name" value="Nucleotide-diphossugar_trans"/>
</dbReference>
<evidence type="ECO:0000256" key="1">
    <source>
        <dbReference type="SAM" id="MobiDB-lite"/>
    </source>
</evidence>
<reference evidence="2" key="1">
    <citation type="submission" date="2021-01" db="EMBL/GenBank/DDBJ databases">
        <authorList>
            <person name="Corre E."/>
            <person name="Pelletier E."/>
            <person name="Niang G."/>
            <person name="Scheremetjew M."/>
            <person name="Finn R."/>
            <person name="Kale V."/>
            <person name="Holt S."/>
            <person name="Cochrane G."/>
            <person name="Meng A."/>
            <person name="Brown T."/>
            <person name="Cohen L."/>
        </authorList>
    </citation>
    <scope>NUCLEOTIDE SEQUENCE</scope>
    <source>
        <strain evidence="2">MM31A-1</strain>
    </source>
</reference>
<dbReference type="AlphaFoldDB" id="A0A7S3VGZ4"/>
<dbReference type="PANTHER" id="PTHR22916">
    <property type="entry name" value="GLYCOSYLTRANSFERASE"/>
    <property type="match status" value="1"/>
</dbReference>
<dbReference type="EMBL" id="HBIO01031149">
    <property type="protein sequence ID" value="CAE0479022.1"/>
    <property type="molecule type" value="Transcribed_RNA"/>
</dbReference>
<dbReference type="Gene3D" id="3.90.550.10">
    <property type="entry name" value="Spore Coat Polysaccharide Biosynthesis Protein SpsA, Chain A"/>
    <property type="match status" value="1"/>
</dbReference>
<organism evidence="2">
    <name type="scientific">Chaetoceros debilis</name>
    <dbReference type="NCBI Taxonomy" id="122233"/>
    <lineage>
        <taxon>Eukaryota</taxon>
        <taxon>Sar</taxon>
        <taxon>Stramenopiles</taxon>
        <taxon>Ochrophyta</taxon>
        <taxon>Bacillariophyta</taxon>
        <taxon>Coscinodiscophyceae</taxon>
        <taxon>Chaetocerotophycidae</taxon>
        <taxon>Chaetocerotales</taxon>
        <taxon>Chaetocerotaceae</taxon>
        <taxon>Chaetoceros</taxon>
    </lineage>
</organism>
<dbReference type="GO" id="GO:0016757">
    <property type="term" value="F:glycosyltransferase activity"/>
    <property type="evidence" value="ECO:0007669"/>
    <property type="project" value="UniProtKB-ARBA"/>
</dbReference>
<feature type="region of interest" description="Disordered" evidence="1">
    <location>
        <begin position="492"/>
        <end position="512"/>
    </location>
</feature>
<evidence type="ECO:0008006" key="3">
    <source>
        <dbReference type="Google" id="ProtNLM"/>
    </source>
</evidence>
<evidence type="ECO:0000313" key="2">
    <source>
        <dbReference type="EMBL" id="CAE0479022.1"/>
    </source>
</evidence>
<accession>A0A7S3VGZ4</accession>
<name>A0A7S3VGZ4_9STRA</name>
<gene>
    <name evidence="2" type="ORF">CDEB00056_LOCUS23875</name>
</gene>
<dbReference type="SUPFAM" id="SSF53448">
    <property type="entry name" value="Nucleotide-diphospho-sugar transferases"/>
    <property type="match status" value="1"/>
</dbReference>